<dbReference type="Pfam" id="PF01061">
    <property type="entry name" value="ABC2_membrane"/>
    <property type="match status" value="2"/>
</dbReference>
<keyword evidence="6" id="KW-0547">Nucleotide-binding</keyword>
<reference evidence="12" key="2">
    <citation type="submission" date="2021-02" db="EMBL/GenBank/DDBJ databases">
        <authorList>
            <person name="Kimball J.A."/>
            <person name="Haas M.W."/>
            <person name="Macchietto M."/>
            <person name="Kono T."/>
            <person name="Duquette J."/>
            <person name="Shao M."/>
        </authorList>
    </citation>
    <scope>NUCLEOTIDE SEQUENCE</scope>
    <source>
        <tissue evidence="12">Fresh leaf tissue</tissue>
    </source>
</reference>
<dbReference type="PROSITE" id="PS50893">
    <property type="entry name" value="ABC_TRANSPORTER_2"/>
    <property type="match status" value="1"/>
</dbReference>
<keyword evidence="4 10" id="KW-0812">Transmembrane</keyword>
<dbReference type="Proteomes" id="UP000729402">
    <property type="component" value="Unassembled WGS sequence"/>
</dbReference>
<dbReference type="GO" id="GO:0005886">
    <property type="term" value="C:plasma membrane"/>
    <property type="evidence" value="ECO:0007669"/>
    <property type="project" value="UniProtKB-ARBA"/>
</dbReference>
<evidence type="ECO:0000256" key="8">
    <source>
        <dbReference type="ARBA" id="ARBA00022989"/>
    </source>
</evidence>
<dbReference type="Pfam" id="PF00005">
    <property type="entry name" value="ABC_tran"/>
    <property type="match status" value="1"/>
</dbReference>
<feature type="transmembrane region" description="Helical" evidence="10">
    <location>
        <begin position="134"/>
        <end position="157"/>
    </location>
</feature>
<keyword evidence="13" id="KW-1185">Reference proteome</keyword>
<dbReference type="CDD" id="cd03232">
    <property type="entry name" value="ABCG_PDR_domain2"/>
    <property type="match status" value="1"/>
</dbReference>
<protein>
    <recommendedName>
        <fullName evidence="11">ABC transporter domain-containing protein</fullName>
    </recommendedName>
</protein>
<keyword evidence="9 10" id="KW-0472">Membrane</keyword>
<dbReference type="InterPro" id="IPR013581">
    <property type="entry name" value="PDR_assoc"/>
</dbReference>
<dbReference type="GO" id="GO:0140359">
    <property type="term" value="F:ABC-type transporter activity"/>
    <property type="evidence" value="ECO:0007669"/>
    <property type="project" value="InterPro"/>
</dbReference>
<dbReference type="AlphaFoldDB" id="A0A8J5WFH4"/>
<evidence type="ECO:0000313" key="12">
    <source>
        <dbReference type="EMBL" id="KAG8087772.1"/>
    </source>
</evidence>
<comment type="similarity">
    <text evidence="2">Belongs to the ABC transporter superfamily. ABCG family. PDR (TC 3.A.1.205) subfamily.</text>
</comment>
<evidence type="ECO:0000256" key="1">
    <source>
        <dbReference type="ARBA" id="ARBA00004141"/>
    </source>
</evidence>
<feature type="transmembrane region" description="Helical" evidence="10">
    <location>
        <begin position="21"/>
        <end position="42"/>
    </location>
</feature>
<comment type="subcellular location">
    <subcellularLocation>
        <location evidence="1">Membrane</location>
        <topology evidence="1">Multi-pass membrane protein</topology>
    </subcellularLocation>
</comment>
<evidence type="ECO:0000256" key="5">
    <source>
        <dbReference type="ARBA" id="ARBA00022737"/>
    </source>
</evidence>
<keyword evidence="3" id="KW-0813">Transport</keyword>
<dbReference type="InterPro" id="IPR034003">
    <property type="entry name" value="ABCG_PDR_2"/>
</dbReference>
<dbReference type="Pfam" id="PF08370">
    <property type="entry name" value="PDR_assoc"/>
    <property type="match status" value="1"/>
</dbReference>
<keyword evidence="7" id="KW-0067">ATP-binding</keyword>
<evidence type="ECO:0000256" key="9">
    <source>
        <dbReference type="ARBA" id="ARBA00023136"/>
    </source>
</evidence>
<comment type="caution">
    <text evidence="12">The sequence shown here is derived from an EMBL/GenBank/DDBJ whole genome shotgun (WGS) entry which is preliminary data.</text>
</comment>
<feature type="transmembrane region" description="Helical" evidence="10">
    <location>
        <begin position="775"/>
        <end position="795"/>
    </location>
</feature>
<dbReference type="SMART" id="SM00382">
    <property type="entry name" value="AAA"/>
    <property type="match status" value="1"/>
</dbReference>
<dbReference type="InterPro" id="IPR003439">
    <property type="entry name" value="ABC_transporter-like_ATP-bd"/>
</dbReference>
<sequence>TSLWTCLTYYAIGYASSPIRFFQQLLVLFAMHQMSMGLYRLLASIGRTKVMSNMLGTTVLIAIYILGGFVISKDELQIWLRWGYWASPFTYAQNAISMNEFLDKRWAKEFQYANANTIGEAILKIRGLLIDWQWYWICVSILFGFSVVFNILSIFALEFLNPPYKHKVINITKVNADYINQISGDSKASTNQMILPFQPFSIVFKHINYFVDMPKEMIKYGVCEKRLQLLQNVSGAFRPGVLTALMGITGAGKTTLLDVLAGRKTGGYIEGTVTIAGHPKKQETFTRVSGYCEQTDIHSANLTIYESLQYAAWLRLPSHVKSCERDMFIEEVMDMVELTGLMNAMVGLPGATGLAAEQRKRLTIAVELLAGPSIIFMDEPTTGLDARAAAIVMRTVRRTVDTGRAVVCTIHQPSIEIFESFDELLLMKRGGQLIYSGSLGPLCSNMVNYFEAIPRVPRIREGQNPAAWMLDISSQATEYRIGLDYAQIYHDSSLYKQNMLLVDELNKPERHKENIYFSPGYWPNIREQCLACLWKQHCSYWKNPEHNLVRIINTLCVSIMFGIVFWKIGLTINEEQDIFNILGVAYGSALFMGYMNATMLQPIVATERVVLYRETASGMYSTMAYAIAQIAIEVPYMLVQVLIYSSIVYPMIGLQLTATKFFWFSLFMLLSFLYYTVFAMVTVALTPNVEIAAALSFLIFILWNVFSGFIILKEMIPAWWRWMYWADPAAWTVYGLTFSQLGERTEVIRVPGRADVTVREYLEGYMGLHDGHLPLMAALHLAAAALFAALFCVCIKHLRFQRR</sequence>
<feature type="transmembrane region" description="Helical" evidence="10">
    <location>
        <begin position="661"/>
        <end position="685"/>
    </location>
</feature>
<organism evidence="12 13">
    <name type="scientific">Zizania palustris</name>
    <name type="common">Northern wild rice</name>
    <dbReference type="NCBI Taxonomy" id="103762"/>
    <lineage>
        <taxon>Eukaryota</taxon>
        <taxon>Viridiplantae</taxon>
        <taxon>Streptophyta</taxon>
        <taxon>Embryophyta</taxon>
        <taxon>Tracheophyta</taxon>
        <taxon>Spermatophyta</taxon>
        <taxon>Magnoliopsida</taxon>
        <taxon>Liliopsida</taxon>
        <taxon>Poales</taxon>
        <taxon>Poaceae</taxon>
        <taxon>BOP clade</taxon>
        <taxon>Oryzoideae</taxon>
        <taxon>Oryzeae</taxon>
        <taxon>Zizaniinae</taxon>
        <taxon>Zizania</taxon>
    </lineage>
</organism>
<accession>A0A8J5WFH4</accession>
<dbReference type="OrthoDB" id="70398at2759"/>
<feature type="transmembrane region" description="Helical" evidence="10">
    <location>
        <begin position="54"/>
        <end position="72"/>
    </location>
</feature>
<evidence type="ECO:0000256" key="3">
    <source>
        <dbReference type="ARBA" id="ARBA00022448"/>
    </source>
</evidence>
<feature type="transmembrane region" description="Helical" evidence="10">
    <location>
        <begin position="548"/>
        <end position="566"/>
    </location>
</feature>
<keyword evidence="5" id="KW-0677">Repeat</keyword>
<keyword evidence="8 10" id="KW-1133">Transmembrane helix</keyword>
<dbReference type="InterPro" id="IPR013525">
    <property type="entry name" value="ABC2_TM"/>
</dbReference>
<dbReference type="PANTHER" id="PTHR48040">
    <property type="entry name" value="PLEIOTROPIC DRUG RESISTANCE PROTEIN 1-LIKE ISOFORM X1"/>
    <property type="match status" value="1"/>
</dbReference>
<evidence type="ECO:0000256" key="4">
    <source>
        <dbReference type="ARBA" id="ARBA00022692"/>
    </source>
</evidence>
<feature type="transmembrane region" description="Helical" evidence="10">
    <location>
        <begin position="691"/>
        <end position="712"/>
    </location>
</feature>
<reference evidence="12" key="1">
    <citation type="journal article" date="2021" name="bioRxiv">
        <title>Whole Genome Assembly and Annotation of Northern Wild Rice, Zizania palustris L., Supports a Whole Genome Duplication in the Zizania Genus.</title>
        <authorList>
            <person name="Haas M."/>
            <person name="Kono T."/>
            <person name="Macchietto M."/>
            <person name="Millas R."/>
            <person name="McGilp L."/>
            <person name="Shao M."/>
            <person name="Duquette J."/>
            <person name="Hirsch C.N."/>
            <person name="Kimball J."/>
        </authorList>
    </citation>
    <scope>NUCLEOTIDE SEQUENCE</scope>
    <source>
        <tissue evidence="12">Fresh leaf tissue</tissue>
    </source>
</reference>
<evidence type="ECO:0000256" key="7">
    <source>
        <dbReference type="ARBA" id="ARBA00022840"/>
    </source>
</evidence>
<dbReference type="EMBL" id="JAAALK010000082">
    <property type="protein sequence ID" value="KAG8087772.1"/>
    <property type="molecule type" value="Genomic_DNA"/>
</dbReference>
<dbReference type="FunFam" id="3.40.50.300:FF:000157">
    <property type="entry name" value="ABC transporter G family member 34"/>
    <property type="match status" value="1"/>
</dbReference>
<dbReference type="GO" id="GO:0016887">
    <property type="term" value="F:ATP hydrolysis activity"/>
    <property type="evidence" value="ECO:0007669"/>
    <property type="project" value="InterPro"/>
</dbReference>
<feature type="non-terminal residue" evidence="12">
    <location>
        <position position="803"/>
    </location>
</feature>
<dbReference type="GO" id="GO:0005524">
    <property type="term" value="F:ATP binding"/>
    <property type="evidence" value="ECO:0007669"/>
    <property type="project" value="UniProtKB-KW"/>
</dbReference>
<feature type="transmembrane region" description="Helical" evidence="10">
    <location>
        <begin position="578"/>
        <end position="597"/>
    </location>
</feature>
<evidence type="ECO:0000256" key="10">
    <source>
        <dbReference type="SAM" id="Phobius"/>
    </source>
</evidence>
<dbReference type="PANTHER" id="PTHR48040:SF64">
    <property type="entry name" value="ABC TRANSPORTER DOMAIN-CONTAINING PROTEIN"/>
    <property type="match status" value="1"/>
</dbReference>
<name>A0A8J5WFH4_ZIZPA</name>
<evidence type="ECO:0000259" key="11">
    <source>
        <dbReference type="PROSITE" id="PS50893"/>
    </source>
</evidence>
<evidence type="ECO:0000256" key="2">
    <source>
        <dbReference type="ARBA" id="ARBA00006012"/>
    </source>
</evidence>
<evidence type="ECO:0000313" key="13">
    <source>
        <dbReference type="Proteomes" id="UP000729402"/>
    </source>
</evidence>
<proteinExistence type="inferred from homology"/>
<evidence type="ECO:0000256" key="6">
    <source>
        <dbReference type="ARBA" id="ARBA00022741"/>
    </source>
</evidence>
<feature type="domain" description="ABC transporter" evidence="11">
    <location>
        <begin position="208"/>
        <end position="455"/>
    </location>
</feature>
<dbReference type="InterPro" id="IPR003593">
    <property type="entry name" value="AAA+_ATPase"/>
</dbReference>
<feature type="transmembrane region" description="Helical" evidence="10">
    <location>
        <begin position="724"/>
        <end position="742"/>
    </location>
</feature>
<gene>
    <name evidence="12" type="ORF">GUJ93_ZPchr0010g11033</name>
</gene>
<feature type="transmembrane region" description="Helical" evidence="10">
    <location>
        <begin position="634"/>
        <end position="654"/>
    </location>
</feature>